<proteinExistence type="predicted"/>
<feature type="transmembrane region" description="Helical" evidence="2">
    <location>
        <begin position="108"/>
        <end position="134"/>
    </location>
</feature>
<dbReference type="InterPro" id="IPR011701">
    <property type="entry name" value="MFS"/>
</dbReference>
<dbReference type="InterPro" id="IPR050327">
    <property type="entry name" value="Proton-linked_MCT"/>
</dbReference>
<reference evidence="4" key="1">
    <citation type="submission" date="2021-04" db="EMBL/GenBank/DDBJ databases">
        <authorList>
            <consortium name="Wellcome Sanger Institute Data Sharing"/>
        </authorList>
    </citation>
    <scope>NUCLEOTIDE SEQUENCE [LARGE SCALE GENOMIC DNA]</scope>
</reference>
<keyword evidence="5" id="KW-1185">Reference proteome</keyword>
<accession>A0A665TUF6</accession>
<evidence type="ECO:0000313" key="4">
    <source>
        <dbReference type="Ensembl" id="ENSENLP00000009716.1"/>
    </source>
</evidence>
<keyword evidence="2" id="KW-1133">Transmembrane helix</keyword>
<feature type="transmembrane region" description="Helical" evidence="2">
    <location>
        <begin position="288"/>
        <end position="308"/>
    </location>
</feature>
<protein>
    <submittedName>
        <fullName evidence="4">Si:dkey-246g23.4</fullName>
    </submittedName>
</protein>
<keyword evidence="2" id="KW-0472">Membrane</keyword>
<dbReference type="PANTHER" id="PTHR11360">
    <property type="entry name" value="MONOCARBOXYLATE TRANSPORTER"/>
    <property type="match status" value="1"/>
</dbReference>
<feature type="transmembrane region" description="Helical" evidence="2">
    <location>
        <begin position="12"/>
        <end position="36"/>
    </location>
</feature>
<dbReference type="GO" id="GO:0008028">
    <property type="term" value="F:monocarboxylic acid transmembrane transporter activity"/>
    <property type="evidence" value="ECO:0007669"/>
    <property type="project" value="TreeGrafter"/>
</dbReference>
<dbReference type="SUPFAM" id="SSF103473">
    <property type="entry name" value="MFS general substrate transporter"/>
    <property type="match status" value="1"/>
</dbReference>
<evidence type="ECO:0000259" key="3">
    <source>
        <dbReference type="PROSITE" id="PS50850"/>
    </source>
</evidence>
<feature type="transmembrane region" description="Helical" evidence="2">
    <location>
        <begin position="320"/>
        <end position="343"/>
    </location>
</feature>
<organism evidence="4 5">
    <name type="scientific">Echeneis naucrates</name>
    <name type="common">Live sharksucker</name>
    <dbReference type="NCBI Taxonomy" id="173247"/>
    <lineage>
        <taxon>Eukaryota</taxon>
        <taxon>Metazoa</taxon>
        <taxon>Chordata</taxon>
        <taxon>Craniata</taxon>
        <taxon>Vertebrata</taxon>
        <taxon>Euteleostomi</taxon>
        <taxon>Actinopterygii</taxon>
        <taxon>Neopterygii</taxon>
        <taxon>Teleostei</taxon>
        <taxon>Neoteleostei</taxon>
        <taxon>Acanthomorphata</taxon>
        <taxon>Carangaria</taxon>
        <taxon>Carangiformes</taxon>
        <taxon>Echeneidae</taxon>
        <taxon>Echeneis</taxon>
    </lineage>
</organism>
<evidence type="ECO:0000256" key="1">
    <source>
        <dbReference type="ARBA" id="ARBA00004141"/>
    </source>
</evidence>
<evidence type="ECO:0000256" key="2">
    <source>
        <dbReference type="SAM" id="Phobius"/>
    </source>
</evidence>
<name>A0A665TUF6_ECHNA</name>
<dbReference type="InterPro" id="IPR036259">
    <property type="entry name" value="MFS_trans_sf"/>
</dbReference>
<feature type="transmembrane region" description="Helical" evidence="2">
    <location>
        <begin position="56"/>
        <end position="76"/>
    </location>
</feature>
<evidence type="ECO:0000313" key="5">
    <source>
        <dbReference type="Proteomes" id="UP000472264"/>
    </source>
</evidence>
<feature type="transmembrane region" description="Helical" evidence="2">
    <location>
        <begin position="221"/>
        <end position="244"/>
    </location>
</feature>
<dbReference type="PROSITE" id="PS51257">
    <property type="entry name" value="PROKAR_LIPOPROTEIN"/>
    <property type="match status" value="1"/>
</dbReference>
<dbReference type="OMA" id="YHATTCI"/>
<reference evidence="4" key="3">
    <citation type="submission" date="2025-09" db="UniProtKB">
        <authorList>
            <consortium name="Ensembl"/>
        </authorList>
    </citation>
    <scope>IDENTIFICATION</scope>
</reference>
<sequence>MKTQKGRAAPDGGYAWFVSLSCFLVFGLTFGVIKAFGVFYVEIHKYFEATATETSWITSIAVASIHIFAPVASALSARYSHRAIVITGGLICSLGVIVGSFARNLIELYLTVGFLNGVGYALTWTPTVTMLGLYFEKRRPVANALASAGECIFTFAFTPLFQLLIDSYFWRGALVILGGLQLNLCVCGMLLRPLKAARDVACISKVNLSKVNWKDTGMLRIFYSMFGVFAALGFFAPALFLIPYARNKGIEEYEAAALMSISAATDLIGRLFFGWVANLRLVETVQQLTATVILLGTVLLLCPLATSFPELAAVSAAYGLVYGATVSIHITVLAEVVGVHRLGSALGFFMLIRSSGGLLGPPIAGEQERCFDSQLRVHSVPRVHIKKKWISKLNRDE</sequence>
<dbReference type="GO" id="GO:0016020">
    <property type="term" value="C:membrane"/>
    <property type="evidence" value="ECO:0007669"/>
    <property type="project" value="UniProtKB-SubCell"/>
</dbReference>
<dbReference type="PROSITE" id="PS50850">
    <property type="entry name" value="MFS"/>
    <property type="match status" value="1"/>
</dbReference>
<feature type="domain" description="Major facilitator superfamily (MFS) profile" evidence="3">
    <location>
        <begin position="15"/>
        <end position="397"/>
    </location>
</feature>
<feature type="transmembrane region" description="Helical" evidence="2">
    <location>
        <begin position="83"/>
        <end position="102"/>
    </location>
</feature>
<comment type="subcellular location">
    <subcellularLocation>
        <location evidence="1">Membrane</location>
        <topology evidence="1">Multi-pass membrane protein</topology>
    </subcellularLocation>
</comment>
<reference evidence="4" key="2">
    <citation type="submission" date="2025-08" db="UniProtKB">
        <authorList>
            <consortium name="Ensembl"/>
        </authorList>
    </citation>
    <scope>IDENTIFICATION</scope>
</reference>
<dbReference type="FunFam" id="1.20.1250.20:FF:000406">
    <property type="entry name" value="Monocarboxylate transporter 2"/>
    <property type="match status" value="1"/>
</dbReference>
<dbReference type="AlphaFoldDB" id="A0A665TUF6"/>
<dbReference type="Proteomes" id="UP000472264">
    <property type="component" value="Chromosome 16"/>
</dbReference>
<dbReference type="InterPro" id="IPR020846">
    <property type="entry name" value="MFS_dom"/>
</dbReference>
<feature type="transmembrane region" description="Helical" evidence="2">
    <location>
        <begin position="256"/>
        <end position="276"/>
    </location>
</feature>
<feature type="transmembrane region" description="Helical" evidence="2">
    <location>
        <begin position="141"/>
        <end position="162"/>
    </location>
</feature>
<dbReference type="Pfam" id="PF07690">
    <property type="entry name" value="MFS_1"/>
    <property type="match status" value="1"/>
</dbReference>
<dbReference type="Gene3D" id="1.20.1250.20">
    <property type="entry name" value="MFS general substrate transporter like domains"/>
    <property type="match status" value="2"/>
</dbReference>
<feature type="transmembrane region" description="Helical" evidence="2">
    <location>
        <begin position="168"/>
        <end position="191"/>
    </location>
</feature>
<dbReference type="Ensembl" id="ENSENLT00000010171.1">
    <property type="protein sequence ID" value="ENSENLP00000009716.1"/>
    <property type="gene ID" value="ENSENLG00000004681.1"/>
</dbReference>
<keyword evidence="2" id="KW-0812">Transmembrane</keyword>
<dbReference type="InParanoid" id="A0A665TUF6"/>
<dbReference type="PANTHER" id="PTHR11360:SF255">
    <property type="entry name" value="MONOCARBOXYLATE TRANSPORTER 2"/>
    <property type="match status" value="1"/>
</dbReference>